<sequence>MSAVGRSRLIGASDRRSLLRQVGETTLHLYRIDPLWTGFAVIYKRGHGMSRKSRKQQDIPLPPSLRSQHLAMAPHFEFASPNVSTSSLADMTQNILKACRHRVTRPQKRCTHCIKSDSGPARTQPTLHDRSATRHGRLVHLDSYLCSGAVDIAKLLHLSRRDMLSTARDCGGNVLLDEEWSYEISHPTFRRHNRYKVTIHYSATVGRSCWPDTQKPVQLANAHGIAGLMTILDRSD</sequence>
<keyword evidence="2" id="KW-1185">Reference proteome</keyword>
<dbReference type="EMBL" id="ML213503">
    <property type="protein sequence ID" value="TFK57435.1"/>
    <property type="molecule type" value="Genomic_DNA"/>
</dbReference>
<dbReference type="Proteomes" id="UP000305948">
    <property type="component" value="Unassembled WGS sequence"/>
</dbReference>
<dbReference type="STRING" id="5364.A0A5C3NKM8"/>
<dbReference type="OrthoDB" id="3261081at2759"/>
<name>A0A5C3NKM8_9AGAM</name>
<dbReference type="AlphaFoldDB" id="A0A5C3NKM8"/>
<organism evidence="1 2">
    <name type="scientific">Heliocybe sulcata</name>
    <dbReference type="NCBI Taxonomy" id="5364"/>
    <lineage>
        <taxon>Eukaryota</taxon>
        <taxon>Fungi</taxon>
        <taxon>Dikarya</taxon>
        <taxon>Basidiomycota</taxon>
        <taxon>Agaricomycotina</taxon>
        <taxon>Agaricomycetes</taxon>
        <taxon>Gloeophyllales</taxon>
        <taxon>Gloeophyllaceae</taxon>
        <taxon>Heliocybe</taxon>
    </lineage>
</organism>
<proteinExistence type="predicted"/>
<reference evidence="1 2" key="1">
    <citation type="journal article" date="2019" name="Nat. Ecol. Evol.">
        <title>Megaphylogeny resolves global patterns of mushroom evolution.</title>
        <authorList>
            <person name="Varga T."/>
            <person name="Krizsan K."/>
            <person name="Foldi C."/>
            <person name="Dima B."/>
            <person name="Sanchez-Garcia M."/>
            <person name="Sanchez-Ramirez S."/>
            <person name="Szollosi G.J."/>
            <person name="Szarkandi J.G."/>
            <person name="Papp V."/>
            <person name="Albert L."/>
            <person name="Andreopoulos W."/>
            <person name="Angelini C."/>
            <person name="Antonin V."/>
            <person name="Barry K.W."/>
            <person name="Bougher N.L."/>
            <person name="Buchanan P."/>
            <person name="Buyck B."/>
            <person name="Bense V."/>
            <person name="Catcheside P."/>
            <person name="Chovatia M."/>
            <person name="Cooper J."/>
            <person name="Damon W."/>
            <person name="Desjardin D."/>
            <person name="Finy P."/>
            <person name="Geml J."/>
            <person name="Haridas S."/>
            <person name="Hughes K."/>
            <person name="Justo A."/>
            <person name="Karasinski D."/>
            <person name="Kautmanova I."/>
            <person name="Kiss B."/>
            <person name="Kocsube S."/>
            <person name="Kotiranta H."/>
            <person name="LaButti K.M."/>
            <person name="Lechner B.E."/>
            <person name="Liimatainen K."/>
            <person name="Lipzen A."/>
            <person name="Lukacs Z."/>
            <person name="Mihaltcheva S."/>
            <person name="Morgado L.N."/>
            <person name="Niskanen T."/>
            <person name="Noordeloos M.E."/>
            <person name="Ohm R.A."/>
            <person name="Ortiz-Santana B."/>
            <person name="Ovrebo C."/>
            <person name="Racz N."/>
            <person name="Riley R."/>
            <person name="Savchenko A."/>
            <person name="Shiryaev A."/>
            <person name="Soop K."/>
            <person name="Spirin V."/>
            <person name="Szebenyi C."/>
            <person name="Tomsovsky M."/>
            <person name="Tulloss R.E."/>
            <person name="Uehling J."/>
            <person name="Grigoriev I.V."/>
            <person name="Vagvolgyi C."/>
            <person name="Papp T."/>
            <person name="Martin F.M."/>
            <person name="Miettinen O."/>
            <person name="Hibbett D.S."/>
            <person name="Nagy L.G."/>
        </authorList>
    </citation>
    <scope>NUCLEOTIDE SEQUENCE [LARGE SCALE GENOMIC DNA]</scope>
    <source>
        <strain evidence="1 2">OMC1185</strain>
    </source>
</reference>
<evidence type="ECO:0000313" key="1">
    <source>
        <dbReference type="EMBL" id="TFK57435.1"/>
    </source>
</evidence>
<protein>
    <submittedName>
        <fullName evidence="1">Uncharacterized protein</fullName>
    </submittedName>
</protein>
<accession>A0A5C3NKM8</accession>
<gene>
    <name evidence="1" type="ORF">OE88DRAFT_1651151</name>
</gene>
<evidence type="ECO:0000313" key="2">
    <source>
        <dbReference type="Proteomes" id="UP000305948"/>
    </source>
</evidence>